<evidence type="ECO:0000313" key="3">
    <source>
        <dbReference type="EMBL" id="ACO66411.1"/>
    </source>
</evidence>
<sequence>MASDRQDERRPLIGRVDGSGAPLDPSSPRALEEGAGGPHRRATPAGSTACARVTMCAIAAMGLIAAAYHGLNHHHPATAALLGLGDAPAGTPGLLGRERAEARIDERRATARLARVDARRAERARAVHDTARTVATRADSHAEGDSNDSCRIIFYYHVPKTGGGSIVRYFGEMRGVDVIRYESTKYITPEMGEIYTWNSATADDHWDRYVLPRALKPGNHLVVEHWGRPGMVEMERKLADLRARAAAANCEVMTSTTLRDPIDRDVSDDVFRRMRGGGDAGIDYLGDEQTRFLLLNSERARDGVAPRDLYGDHRARVEAEGALRAAMRTLRDDFDVVATIADLEAQKDAFVDFLFGAKANKGEGSDEASATEDEDDREEAAKVSSAVVSLLSQPLARVHAIDYEKEGVDDARMRALRTKFERSNDLDKQLYRLAAEMSANDPRLAKHRQAPRR</sequence>
<name>C1EDR2_MICCC</name>
<keyword evidence="4" id="KW-1185">Reference proteome</keyword>
<dbReference type="OrthoDB" id="10616372at2759"/>
<evidence type="ECO:0000256" key="2">
    <source>
        <dbReference type="SAM" id="Phobius"/>
    </source>
</evidence>
<protein>
    <recommendedName>
        <fullName evidence="5">Sulfotransferase</fullName>
    </recommendedName>
</protein>
<feature type="region of interest" description="Disordered" evidence="1">
    <location>
        <begin position="1"/>
        <end position="46"/>
    </location>
</feature>
<evidence type="ECO:0008006" key="5">
    <source>
        <dbReference type="Google" id="ProtNLM"/>
    </source>
</evidence>
<keyword evidence="2" id="KW-0812">Transmembrane</keyword>
<organism evidence="3 4">
    <name type="scientific">Micromonas commoda (strain RCC299 / NOUM17 / CCMP2709)</name>
    <name type="common">Picoplanktonic green alga</name>
    <dbReference type="NCBI Taxonomy" id="296587"/>
    <lineage>
        <taxon>Eukaryota</taxon>
        <taxon>Viridiplantae</taxon>
        <taxon>Chlorophyta</taxon>
        <taxon>Mamiellophyceae</taxon>
        <taxon>Mamiellales</taxon>
        <taxon>Mamiellaceae</taxon>
        <taxon>Micromonas</taxon>
    </lineage>
</organism>
<dbReference type="AlphaFoldDB" id="C1EDR2"/>
<dbReference type="InParanoid" id="C1EDR2"/>
<proteinExistence type="predicted"/>
<dbReference type="GeneID" id="8247263"/>
<dbReference type="EMBL" id="CP001330">
    <property type="protein sequence ID" value="ACO66411.1"/>
    <property type="molecule type" value="Genomic_DNA"/>
</dbReference>
<feature type="compositionally biased region" description="Basic and acidic residues" evidence="1">
    <location>
        <begin position="1"/>
        <end position="11"/>
    </location>
</feature>
<reference evidence="3 4" key="1">
    <citation type="journal article" date="2009" name="Science">
        <title>Green evolution and dynamic adaptations revealed by genomes of the marine picoeukaryotes Micromonas.</title>
        <authorList>
            <person name="Worden A.Z."/>
            <person name="Lee J.H."/>
            <person name="Mock T."/>
            <person name="Rouze P."/>
            <person name="Simmons M.P."/>
            <person name="Aerts A.L."/>
            <person name="Allen A.E."/>
            <person name="Cuvelier M.L."/>
            <person name="Derelle E."/>
            <person name="Everett M.V."/>
            <person name="Foulon E."/>
            <person name="Grimwood J."/>
            <person name="Gundlach H."/>
            <person name="Henrissat B."/>
            <person name="Napoli C."/>
            <person name="McDonald S.M."/>
            <person name="Parker M.S."/>
            <person name="Rombauts S."/>
            <person name="Salamov A."/>
            <person name="Von Dassow P."/>
            <person name="Badger J.H."/>
            <person name="Coutinho P.M."/>
            <person name="Demir E."/>
            <person name="Dubchak I."/>
            <person name="Gentemann C."/>
            <person name="Eikrem W."/>
            <person name="Gready J.E."/>
            <person name="John U."/>
            <person name="Lanier W."/>
            <person name="Lindquist E.A."/>
            <person name="Lucas S."/>
            <person name="Mayer K.F."/>
            <person name="Moreau H."/>
            <person name="Not F."/>
            <person name="Otillar R."/>
            <person name="Panaud O."/>
            <person name="Pangilinan J."/>
            <person name="Paulsen I."/>
            <person name="Piegu B."/>
            <person name="Poliakov A."/>
            <person name="Robbens S."/>
            <person name="Schmutz J."/>
            <person name="Toulza E."/>
            <person name="Wyss T."/>
            <person name="Zelensky A."/>
            <person name="Zhou K."/>
            <person name="Armbrust E.V."/>
            <person name="Bhattacharya D."/>
            <person name="Goodenough U.W."/>
            <person name="Van de Peer Y."/>
            <person name="Grigoriev I.V."/>
        </authorList>
    </citation>
    <scope>NUCLEOTIDE SEQUENCE [LARGE SCALE GENOMIC DNA]</scope>
    <source>
        <strain evidence="4">RCC299 / NOUM17</strain>
    </source>
</reference>
<feature type="transmembrane region" description="Helical" evidence="2">
    <location>
        <begin position="49"/>
        <end position="71"/>
    </location>
</feature>
<dbReference type="KEGG" id="mis:MICPUN_62360"/>
<keyword evidence="2" id="KW-1133">Transmembrane helix</keyword>
<keyword evidence="2" id="KW-0472">Membrane</keyword>
<dbReference type="Proteomes" id="UP000002009">
    <property type="component" value="Chromosome 11"/>
</dbReference>
<evidence type="ECO:0000256" key="1">
    <source>
        <dbReference type="SAM" id="MobiDB-lite"/>
    </source>
</evidence>
<dbReference type="RefSeq" id="XP_002505153.1">
    <property type="nucleotide sequence ID" value="XM_002505107.1"/>
</dbReference>
<accession>C1EDR2</accession>
<gene>
    <name evidence="3" type="ORF">MICPUN_62360</name>
</gene>
<evidence type="ECO:0000313" key="4">
    <source>
        <dbReference type="Proteomes" id="UP000002009"/>
    </source>
</evidence>